<name>A0A5B2VKB5_9BACT</name>
<evidence type="ECO:0000256" key="1">
    <source>
        <dbReference type="SAM" id="MobiDB-lite"/>
    </source>
</evidence>
<sequence length="340" mass="38748">MPVQTNYIRHLNAFFAQGRQDKRLHANHISLYVSLFQIWNEHRFQNPFPILREEVIDLCHIGSANTYTQCLKDLHVFGYILYQPGPKRGAPSLISIRRLDSEPEKKINTAQLSLFPGILLEMPFPSCSHAIIGQPIKAQSSRKTDPRISRKIETASRKIDTVTSLKIATVNCENETGNSLKIATVNRKIDTDTSRKIDTGSVAKLRLPNNKQTNSNKREIVNTRSHAKKSKDHEHENHSRKPTKGPAVPPAGPPPVLDQVLGFFRDTSYPDMEGRKFFHHYQANGWRQGNGNPITDWQAASHKWMLNEKFLKPENHDSKRSADKPGRLHAEEDKSYEDPL</sequence>
<organism evidence="2 3">
    <name type="scientific">Chitinophaga agrisoli</name>
    <dbReference type="NCBI Taxonomy" id="2607653"/>
    <lineage>
        <taxon>Bacteria</taxon>
        <taxon>Pseudomonadati</taxon>
        <taxon>Bacteroidota</taxon>
        <taxon>Chitinophagia</taxon>
        <taxon>Chitinophagales</taxon>
        <taxon>Chitinophagaceae</taxon>
        <taxon>Chitinophaga</taxon>
    </lineage>
</organism>
<evidence type="ECO:0000313" key="2">
    <source>
        <dbReference type="EMBL" id="KAA2239118.1"/>
    </source>
</evidence>
<evidence type="ECO:0000313" key="3">
    <source>
        <dbReference type="Proteomes" id="UP000324611"/>
    </source>
</evidence>
<dbReference type="Proteomes" id="UP000324611">
    <property type="component" value="Unassembled WGS sequence"/>
</dbReference>
<protein>
    <submittedName>
        <fullName evidence="2">Uncharacterized protein</fullName>
    </submittedName>
</protein>
<reference evidence="2 3" key="1">
    <citation type="submission" date="2019-09" db="EMBL/GenBank/DDBJ databases">
        <title>Chitinophaga ginsengihumi sp. nov., isolated from soil of ginseng rhizosphere.</title>
        <authorList>
            <person name="Lee J."/>
        </authorList>
    </citation>
    <scope>NUCLEOTIDE SEQUENCE [LARGE SCALE GENOMIC DNA]</scope>
    <source>
        <strain evidence="2 3">BN140078</strain>
    </source>
</reference>
<feature type="region of interest" description="Disordered" evidence="1">
    <location>
        <begin position="207"/>
        <end position="257"/>
    </location>
</feature>
<reference evidence="2 3" key="2">
    <citation type="submission" date="2019-09" db="EMBL/GenBank/DDBJ databases">
        <authorList>
            <person name="Jin C."/>
        </authorList>
    </citation>
    <scope>NUCLEOTIDE SEQUENCE [LARGE SCALE GENOMIC DNA]</scope>
    <source>
        <strain evidence="2 3">BN140078</strain>
    </source>
</reference>
<gene>
    <name evidence="2" type="ORF">F0L74_23190</name>
</gene>
<accession>A0A5B2VKB5</accession>
<feature type="compositionally biased region" description="Pro residues" evidence="1">
    <location>
        <begin position="247"/>
        <end position="256"/>
    </location>
</feature>
<keyword evidence="3" id="KW-1185">Reference proteome</keyword>
<dbReference type="AlphaFoldDB" id="A0A5B2VKB5"/>
<dbReference type="RefSeq" id="WP_149840297.1">
    <property type="nucleotide sequence ID" value="NZ_VUOC01000004.1"/>
</dbReference>
<feature type="region of interest" description="Disordered" evidence="1">
    <location>
        <begin position="311"/>
        <end position="340"/>
    </location>
</feature>
<comment type="caution">
    <text evidence="2">The sequence shown here is derived from an EMBL/GenBank/DDBJ whole genome shotgun (WGS) entry which is preliminary data.</text>
</comment>
<dbReference type="EMBL" id="VUOC01000004">
    <property type="protein sequence ID" value="KAA2239118.1"/>
    <property type="molecule type" value="Genomic_DNA"/>
</dbReference>
<proteinExistence type="predicted"/>